<sequence>MEEPSFGFEYESPPAGLSSRSSAPLATVTQQQNAEVDRLRQRILVLEIALGLGTGDDAAAQAGNRGVLAKLEDRLHQLGREISEFHGRVGHRVPSSDVDEAFRQLQQLGLNRTENLRRTRSLAVYQCRVGLGLTPLDVSTTSEADSRFEELGPPPRGTPVASWEQQAPADHDTASYDPHKMSGASSST</sequence>
<reference evidence="2 3" key="1">
    <citation type="submission" date="2018-01" db="EMBL/GenBank/DDBJ databases">
        <title>Draft genome of the strawberry crown rot pathogen Phytophthora cactorum.</title>
        <authorList>
            <person name="Armitage A.D."/>
            <person name="Lysoe E."/>
            <person name="Nellist C.F."/>
            <person name="Harrison R.J."/>
            <person name="Brurberg M.B."/>
        </authorList>
    </citation>
    <scope>NUCLEOTIDE SEQUENCE [LARGE SCALE GENOMIC DNA]</scope>
    <source>
        <strain evidence="2 3">10300</strain>
    </source>
</reference>
<accession>A0A329R7S0</accession>
<feature type="region of interest" description="Disordered" evidence="1">
    <location>
        <begin position="140"/>
        <end position="188"/>
    </location>
</feature>
<dbReference type="VEuPathDB" id="FungiDB:PC110_g22913"/>
<protein>
    <submittedName>
        <fullName evidence="2">Uncharacterized protein</fullName>
    </submittedName>
</protein>
<gene>
    <name evidence="2" type="ORF">PC110_g22913</name>
</gene>
<organism evidence="2 3">
    <name type="scientific">Phytophthora cactorum</name>
    <dbReference type="NCBI Taxonomy" id="29920"/>
    <lineage>
        <taxon>Eukaryota</taxon>
        <taxon>Sar</taxon>
        <taxon>Stramenopiles</taxon>
        <taxon>Oomycota</taxon>
        <taxon>Peronosporomycetes</taxon>
        <taxon>Peronosporales</taxon>
        <taxon>Peronosporaceae</taxon>
        <taxon>Phytophthora</taxon>
    </lineage>
</organism>
<dbReference type="AlphaFoldDB" id="A0A329R7S0"/>
<evidence type="ECO:0000313" key="3">
    <source>
        <dbReference type="Proteomes" id="UP000251314"/>
    </source>
</evidence>
<comment type="caution">
    <text evidence="2">The sequence shown here is derived from an EMBL/GenBank/DDBJ whole genome shotgun (WGS) entry which is preliminary data.</text>
</comment>
<dbReference type="EMBL" id="MJFZ01002569">
    <property type="protein sequence ID" value="RAW20644.1"/>
    <property type="molecule type" value="Genomic_DNA"/>
</dbReference>
<name>A0A329R7S0_9STRA</name>
<evidence type="ECO:0000313" key="2">
    <source>
        <dbReference type="EMBL" id="RAW20644.1"/>
    </source>
</evidence>
<feature type="compositionally biased region" description="Basic and acidic residues" evidence="1">
    <location>
        <begin position="169"/>
        <end position="180"/>
    </location>
</feature>
<dbReference type="Proteomes" id="UP000251314">
    <property type="component" value="Unassembled WGS sequence"/>
</dbReference>
<dbReference type="OrthoDB" id="143565at2759"/>
<keyword evidence="3" id="KW-1185">Reference proteome</keyword>
<feature type="region of interest" description="Disordered" evidence="1">
    <location>
        <begin position="1"/>
        <end position="23"/>
    </location>
</feature>
<evidence type="ECO:0000256" key="1">
    <source>
        <dbReference type="SAM" id="MobiDB-lite"/>
    </source>
</evidence>
<proteinExistence type="predicted"/>